<feature type="domain" description="Peptidase M6-like" evidence="2">
    <location>
        <begin position="254"/>
        <end position="295"/>
    </location>
</feature>
<protein>
    <submittedName>
        <fullName evidence="4">Uncharacterized protein</fullName>
    </submittedName>
</protein>
<dbReference type="Proteomes" id="UP000268469">
    <property type="component" value="Unassembled WGS sequence"/>
</dbReference>
<dbReference type="GO" id="GO:0008233">
    <property type="term" value="F:peptidase activity"/>
    <property type="evidence" value="ECO:0007669"/>
    <property type="project" value="InterPro"/>
</dbReference>
<evidence type="ECO:0000256" key="1">
    <source>
        <dbReference type="ARBA" id="ARBA00022729"/>
    </source>
</evidence>
<dbReference type="SUPFAM" id="SSF69318">
    <property type="entry name" value="Integrin alpha N-terminal domain"/>
    <property type="match status" value="1"/>
</dbReference>
<evidence type="ECO:0000313" key="5">
    <source>
        <dbReference type="Proteomes" id="UP000268469"/>
    </source>
</evidence>
<accession>A0A660SNJ0</accession>
<organism evidence="4 5">
    <name type="scientific">candidate division WOR-3 bacterium</name>
    <dbReference type="NCBI Taxonomy" id="2052148"/>
    <lineage>
        <taxon>Bacteria</taxon>
        <taxon>Bacteria division WOR-3</taxon>
    </lineage>
</organism>
<dbReference type="Pfam" id="PF13517">
    <property type="entry name" value="FG-GAP_3"/>
    <property type="match status" value="1"/>
</dbReference>
<dbReference type="Pfam" id="PF05547">
    <property type="entry name" value="Peptidase_M6"/>
    <property type="match status" value="1"/>
</dbReference>
<dbReference type="InterPro" id="IPR028994">
    <property type="entry name" value="Integrin_alpha_N"/>
</dbReference>
<dbReference type="GO" id="GO:0006508">
    <property type="term" value="P:proteolysis"/>
    <property type="evidence" value="ECO:0007669"/>
    <property type="project" value="InterPro"/>
</dbReference>
<evidence type="ECO:0000259" key="2">
    <source>
        <dbReference type="Pfam" id="PF05547"/>
    </source>
</evidence>
<comment type="caution">
    <text evidence="4">The sequence shown here is derived from an EMBL/GenBank/DDBJ whole genome shotgun (WGS) entry which is preliminary data.</text>
</comment>
<dbReference type="PANTHER" id="PTHR41775">
    <property type="entry name" value="SECRETED PROTEIN-RELATED"/>
    <property type="match status" value="1"/>
</dbReference>
<dbReference type="PANTHER" id="PTHR41775:SF1">
    <property type="entry name" value="PEPTIDASE M6-LIKE DOMAIN-CONTAINING PROTEIN"/>
    <property type="match status" value="1"/>
</dbReference>
<proteinExistence type="predicted"/>
<feature type="domain" description="Secretion system C-terminal sorting" evidence="3">
    <location>
        <begin position="909"/>
        <end position="979"/>
    </location>
</feature>
<name>A0A660SNJ0_UNCW3</name>
<keyword evidence="1" id="KW-0732">Signal</keyword>
<dbReference type="InterPro" id="IPR026444">
    <property type="entry name" value="Secre_tail"/>
</dbReference>
<reference evidence="4 5" key="1">
    <citation type="submission" date="2018-06" db="EMBL/GenBank/DDBJ databases">
        <title>Extensive metabolic versatility and redundancy in microbially diverse, dynamic hydrothermal sediments.</title>
        <authorList>
            <person name="Dombrowski N."/>
            <person name="Teske A."/>
            <person name="Baker B.J."/>
        </authorList>
    </citation>
    <scope>NUCLEOTIDE SEQUENCE [LARGE SCALE GENOMIC DNA]</scope>
    <source>
        <strain evidence="4">B36_G15</strain>
    </source>
</reference>
<dbReference type="Gene3D" id="2.130.10.10">
    <property type="entry name" value="YVTN repeat-like/Quinoprotein amine dehydrogenase"/>
    <property type="match status" value="1"/>
</dbReference>
<evidence type="ECO:0000259" key="3">
    <source>
        <dbReference type="Pfam" id="PF18962"/>
    </source>
</evidence>
<dbReference type="InterPro" id="IPR008757">
    <property type="entry name" value="Peptidase_M6-like_domain"/>
</dbReference>
<dbReference type="InterPro" id="IPR015943">
    <property type="entry name" value="WD40/YVTN_repeat-like_dom_sf"/>
</dbReference>
<gene>
    <name evidence="4" type="ORF">DRP53_01045</name>
</gene>
<evidence type="ECO:0000313" key="4">
    <source>
        <dbReference type="EMBL" id="RKX71621.1"/>
    </source>
</evidence>
<dbReference type="EMBL" id="QNBE01000005">
    <property type="protein sequence ID" value="RKX71621.1"/>
    <property type="molecule type" value="Genomic_DNA"/>
</dbReference>
<sequence length="993" mass="111768">MIFFLILPLLFNLPLRIVRSNHPQGKPFRFKDPGVFKRFGRVDVRKLRRRLLDHPGVDTIRILAIRVEFQEDDDPRTTGNGKFDLEGYSSIEEGGLDSDPPHEKRYFTALMTYLRNYYLVNSRGKLYVDFTIMPYSRYDTYTVPHTIGYYGDTLYWDFGLCRLMKDALLEADKDTISDFDRYDAVIVFHAGAAYQTSYIFGRDLDIPAVTIPQGALEYYLGRPYILLNEGKDTVELGVIMPEMARVDSFMFGLEGMLVHEFGHILGHFDLYDVTGYSCGVGAWAIMGTGGWVGMRSIGVPEGTITPLHDPWFRGIFWDWDSVITVTDPESLIALMRAEVDTTQFPLSRPAIIKVPISPTEYFLIENRQQDVKHKDTIIVDVEDGIPIYVDEAEYDFFLPGSGILIWHVDERVIWDNYEYNEVQIDPEHKGIDLEEADGLQHFDGWFYGDTLEYYGSKFDPFFVGGNDRFGPFTSPSSKSYYGFTRIGVEVRSKPDTLMNLGFTFDLYQPGFPIEIPGDPKITGIRSGDLDRDGSPEIVVSTAFGSIYVFRSDGSGYLHPSGFFGSMRDTLLRPAVTGDLDSDGRDEVVGLVDFELKAFDDDGTVMEGFPVRVPTEVYTGALLFDLDNDGGPEIIFGGSDRRLYAYHGDGSKVEKFPIELSAEIYTDPVVFDYDQRIIVAAAADGRLFYIDKDGIVSDRVVVPPNVAFTRNGILVEDFDRDGKNEVFVAQGNGDLYLADMDSIRDGWPVWVELKDTFFISALGDPDHDGFLEIFVFGRDRIYGLNPNGSFMTGFPILTDTLVGPPLLLGTMEGKTYLFYGGSGLSIKASRKDSFSFSPLFGFGGFSSPGILIDLDQDRDYELVAGSDSGFVYAWDLPIDEVHFSGEGDRYEGEVYISKSPNNRVITGLYLYPNPASEKAVVRFKLHQEAKVEVMVIDVLGRRCSDVIEVKGLMVGEENRQPLNLSSLSPGVYILRLVATTSDRDETHFFRFAVR</sequence>
<dbReference type="InterPro" id="IPR013517">
    <property type="entry name" value="FG-GAP"/>
</dbReference>
<dbReference type="NCBIfam" id="TIGR04183">
    <property type="entry name" value="Por_Secre_tail"/>
    <property type="match status" value="1"/>
</dbReference>
<dbReference type="Pfam" id="PF18962">
    <property type="entry name" value="Por_Secre_tail"/>
    <property type="match status" value="1"/>
</dbReference>
<dbReference type="AlphaFoldDB" id="A0A660SNJ0"/>